<dbReference type="Gene3D" id="1.10.150.130">
    <property type="match status" value="1"/>
</dbReference>
<dbReference type="OrthoDB" id="9795573at2"/>
<evidence type="ECO:0000256" key="1">
    <source>
        <dbReference type="ARBA" id="ARBA00008857"/>
    </source>
</evidence>
<keyword evidence="7" id="KW-1185">Reference proteome</keyword>
<dbReference type="InterPro" id="IPR010998">
    <property type="entry name" value="Integrase_recombinase_N"/>
</dbReference>
<dbReference type="Pfam" id="PF13356">
    <property type="entry name" value="Arm-DNA-bind_3"/>
    <property type="match status" value="1"/>
</dbReference>
<feature type="domain" description="Tyr recombinase" evidence="5">
    <location>
        <begin position="199"/>
        <end position="376"/>
    </location>
</feature>
<dbReference type="GO" id="GO:0006310">
    <property type="term" value="P:DNA recombination"/>
    <property type="evidence" value="ECO:0007669"/>
    <property type="project" value="UniProtKB-KW"/>
</dbReference>
<evidence type="ECO:0000256" key="4">
    <source>
        <dbReference type="ARBA" id="ARBA00023172"/>
    </source>
</evidence>
<dbReference type="AlphaFoldDB" id="A0A1M7YUB4"/>
<keyword evidence="2" id="KW-0229">DNA integration</keyword>
<keyword evidence="3" id="KW-0238">DNA-binding</keyword>
<evidence type="ECO:0000313" key="6">
    <source>
        <dbReference type="EMBL" id="SHO56141.1"/>
    </source>
</evidence>
<keyword evidence="4" id="KW-0233">DNA recombination</keyword>
<dbReference type="Pfam" id="PF00589">
    <property type="entry name" value="Phage_integrase"/>
    <property type="match status" value="1"/>
</dbReference>
<dbReference type="GO" id="GO:0003677">
    <property type="term" value="F:DNA binding"/>
    <property type="evidence" value="ECO:0007669"/>
    <property type="project" value="UniProtKB-KW"/>
</dbReference>
<dbReference type="CDD" id="cd00801">
    <property type="entry name" value="INT_P4_C"/>
    <property type="match status" value="1"/>
</dbReference>
<dbReference type="InterPro" id="IPR025166">
    <property type="entry name" value="Integrase_DNA_bind_dom"/>
</dbReference>
<protein>
    <submittedName>
        <fullName evidence="6">Integrase</fullName>
    </submittedName>
</protein>
<proteinExistence type="inferred from homology"/>
<dbReference type="InterPro" id="IPR038488">
    <property type="entry name" value="Integrase_DNA-bd_sf"/>
</dbReference>
<sequence>MSITDKQLSAINKLNEYSGPSELNDGEGLIAKISPKANITFQYRCRFNGKNKRFRIGKYPAITLKKARQIHKQMLELKEEGRNPEIAVTGETEFVSLKDCLDYWFEHKVSTQKKGTQELYHSVANNYFYNAFPDMDVEKIPAKDWMRWFDEIATKNPKTANSAFAKMRACLNFCKSKFLIDGTHFEKIRQQDVGEPSRAGDRVLTLPELAKIWIAIERSKAGTSTKNLHLMTMLWGNRLSELRLARKEHFDMVNGIWTVPPELTKMGNTIRRPIPDRIRPMLERLMNIYDDVLFPGASLKNPITISAANRYIRRLRHSLTLTHWRTHDFRRSISTICSELGTMPHVTEKMLGHELVGVMAVYNKHDWLKEQKDAYDTFAEALFLQVQKELEFE</sequence>
<dbReference type="RefSeq" id="WP_073581824.1">
    <property type="nucleotide sequence ID" value="NZ_AP024897.1"/>
</dbReference>
<dbReference type="PROSITE" id="PS51898">
    <property type="entry name" value="TYR_RECOMBINASE"/>
    <property type="match status" value="1"/>
</dbReference>
<evidence type="ECO:0000256" key="3">
    <source>
        <dbReference type="ARBA" id="ARBA00023125"/>
    </source>
</evidence>
<dbReference type="InterPro" id="IPR050808">
    <property type="entry name" value="Phage_Integrase"/>
</dbReference>
<dbReference type="InterPro" id="IPR011010">
    <property type="entry name" value="DNA_brk_join_enz"/>
</dbReference>
<evidence type="ECO:0000313" key="7">
    <source>
        <dbReference type="Proteomes" id="UP000184600"/>
    </source>
</evidence>
<dbReference type="EMBL" id="FRFG01000021">
    <property type="protein sequence ID" value="SHO56141.1"/>
    <property type="molecule type" value="Genomic_DNA"/>
</dbReference>
<organism evidence="6 7">
    <name type="scientific">Vibrio quintilis</name>
    <dbReference type="NCBI Taxonomy" id="1117707"/>
    <lineage>
        <taxon>Bacteria</taxon>
        <taxon>Pseudomonadati</taxon>
        <taxon>Pseudomonadota</taxon>
        <taxon>Gammaproteobacteria</taxon>
        <taxon>Vibrionales</taxon>
        <taxon>Vibrionaceae</taxon>
        <taxon>Vibrio</taxon>
    </lineage>
</organism>
<evidence type="ECO:0000259" key="5">
    <source>
        <dbReference type="PROSITE" id="PS51898"/>
    </source>
</evidence>
<dbReference type="SUPFAM" id="SSF56349">
    <property type="entry name" value="DNA breaking-rejoining enzymes"/>
    <property type="match status" value="1"/>
</dbReference>
<reference evidence="7" key="1">
    <citation type="submission" date="2016-12" db="EMBL/GenBank/DDBJ databases">
        <authorList>
            <person name="Rodrigo-Torres L."/>
            <person name="Arahal R.D."/>
            <person name="Lucena T."/>
        </authorList>
    </citation>
    <scope>NUCLEOTIDE SEQUENCE [LARGE SCALE GENOMIC DNA]</scope>
</reference>
<evidence type="ECO:0000256" key="2">
    <source>
        <dbReference type="ARBA" id="ARBA00022908"/>
    </source>
</evidence>
<dbReference type="STRING" id="1117707.VQ7734_01908"/>
<dbReference type="InterPro" id="IPR002104">
    <property type="entry name" value="Integrase_catalytic"/>
</dbReference>
<dbReference type="Gene3D" id="1.10.443.10">
    <property type="entry name" value="Intergrase catalytic core"/>
    <property type="match status" value="1"/>
</dbReference>
<name>A0A1M7YUB4_9VIBR</name>
<dbReference type="PANTHER" id="PTHR30629">
    <property type="entry name" value="PROPHAGE INTEGRASE"/>
    <property type="match status" value="1"/>
</dbReference>
<dbReference type="InterPro" id="IPR013762">
    <property type="entry name" value="Integrase-like_cat_sf"/>
</dbReference>
<dbReference type="PANTHER" id="PTHR30629:SF2">
    <property type="entry name" value="PROPHAGE INTEGRASE INTS-RELATED"/>
    <property type="match status" value="1"/>
</dbReference>
<accession>A0A1M7YUB4</accession>
<gene>
    <name evidence="6" type="ORF">VQ7734_01908</name>
</gene>
<dbReference type="GO" id="GO:0015074">
    <property type="term" value="P:DNA integration"/>
    <property type="evidence" value="ECO:0007669"/>
    <property type="project" value="UniProtKB-KW"/>
</dbReference>
<dbReference type="Proteomes" id="UP000184600">
    <property type="component" value="Unassembled WGS sequence"/>
</dbReference>
<dbReference type="Gene3D" id="3.30.160.390">
    <property type="entry name" value="Integrase, DNA-binding domain"/>
    <property type="match status" value="1"/>
</dbReference>
<comment type="similarity">
    <text evidence="1">Belongs to the 'phage' integrase family.</text>
</comment>